<reference evidence="2" key="1">
    <citation type="submission" date="2022-01" db="EMBL/GenBank/DDBJ databases">
        <title>Comparative genomics reveals a dynamic genome evolution in the ectomycorrhizal milk-cap (Lactarius) mushrooms.</title>
        <authorList>
            <consortium name="DOE Joint Genome Institute"/>
            <person name="Lebreton A."/>
            <person name="Tang N."/>
            <person name="Kuo A."/>
            <person name="LaButti K."/>
            <person name="Drula E."/>
            <person name="Barry K."/>
            <person name="Clum A."/>
            <person name="Lipzen A."/>
            <person name="Mousain D."/>
            <person name="Ng V."/>
            <person name="Wang R."/>
            <person name="Wang X."/>
            <person name="Dai Y."/>
            <person name="Henrissat B."/>
            <person name="Grigoriev I.V."/>
            <person name="Guerin-Laguette A."/>
            <person name="Yu F."/>
            <person name="Martin F.M."/>
        </authorList>
    </citation>
    <scope>NUCLEOTIDE SEQUENCE</scope>
    <source>
        <strain evidence="2">QP</strain>
    </source>
</reference>
<accession>A0AAD4LAV4</accession>
<sequence length="76" mass="8988">MRRFLVLRFLLFPLIFETPKPQRRQYKLHSSVRVKSTPVLVLSSTSNFATAEFGDKDPDRWRNTFEVNIRGVYNTV</sequence>
<comment type="caution">
    <text evidence="2">The sequence shown here is derived from an EMBL/GenBank/DDBJ whole genome shotgun (WGS) entry which is preliminary data.</text>
</comment>
<evidence type="ECO:0000313" key="2">
    <source>
        <dbReference type="EMBL" id="KAH8982812.1"/>
    </source>
</evidence>
<keyword evidence="1" id="KW-0732">Signal</keyword>
<feature type="chain" id="PRO_5042220494" description="Secreted protein" evidence="1">
    <location>
        <begin position="18"/>
        <end position="76"/>
    </location>
</feature>
<feature type="signal peptide" evidence="1">
    <location>
        <begin position="1"/>
        <end position="17"/>
    </location>
</feature>
<protein>
    <recommendedName>
        <fullName evidence="4">Secreted protein</fullName>
    </recommendedName>
</protein>
<dbReference type="Proteomes" id="UP001201163">
    <property type="component" value="Unassembled WGS sequence"/>
</dbReference>
<feature type="non-terminal residue" evidence="2">
    <location>
        <position position="1"/>
    </location>
</feature>
<organism evidence="2 3">
    <name type="scientific">Lactarius akahatsu</name>
    <dbReference type="NCBI Taxonomy" id="416441"/>
    <lineage>
        <taxon>Eukaryota</taxon>
        <taxon>Fungi</taxon>
        <taxon>Dikarya</taxon>
        <taxon>Basidiomycota</taxon>
        <taxon>Agaricomycotina</taxon>
        <taxon>Agaricomycetes</taxon>
        <taxon>Russulales</taxon>
        <taxon>Russulaceae</taxon>
        <taxon>Lactarius</taxon>
    </lineage>
</organism>
<dbReference type="EMBL" id="JAKELL010000096">
    <property type="protein sequence ID" value="KAH8982812.1"/>
    <property type="molecule type" value="Genomic_DNA"/>
</dbReference>
<evidence type="ECO:0008006" key="4">
    <source>
        <dbReference type="Google" id="ProtNLM"/>
    </source>
</evidence>
<dbReference type="AlphaFoldDB" id="A0AAD4LAV4"/>
<name>A0AAD4LAV4_9AGAM</name>
<keyword evidence="3" id="KW-1185">Reference proteome</keyword>
<gene>
    <name evidence="2" type="ORF">EDB92DRAFT_1892844</name>
</gene>
<proteinExistence type="predicted"/>
<evidence type="ECO:0000313" key="3">
    <source>
        <dbReference type="Proteomes" id="UP001201163"/>
    </source>
</evidence>
<evidence type="ECO:0000256" key="1">
    <source>
        <dbReference type="SAM" id="SignalP"/>
    </source>
</evidence>